<evidence type="ECO:0000313" key="1">
    <source>
        <dbReference type="EMBL" id="KAK0754329.1"/>
    </source>
</evidence>
<dbReference type="AlphaFoldDB" id="A0AA40FAQ8"/>
<keyword evidence="2" id="KW-1185">Reference proteome</keyword>
<organism evidence="1 2">
    <name type="scientific">Schizothecium vesticola</name>
    <dbReference type="NCBI Taxonomy" id="314040"/>
    <lineage>
        <taxon>Eukaryota</taxon>
        <taxon>Fungi</taxon>
        <taxon>Dikarya</taxon>
        <taxon>Ascomycota</taxon>
        <taxon>Pezizomycotina</taxon>
        <taxon>Sordariomycetes</taxon>
        <taxon>Sordariomycetidae</taxon>
        <taxon>Sordariales</taxon>
        <taxon>Schizotheciaceae</taxon>
        <taxon>Schizothecium</taxon>
    </lineage>
</organism>
<evidence type="ECO:0000313" key="2">
    <source>
        <dbReference type="Proteomes" id="UP001172155"/>
    </source>
</evidence>
<dbReference type="EMBL" id="JAUKUD010000001">
    <property type="protein sequence ID" value="KAK0754329.1"/>
    <property type="molecule type" value="Genomic_DNA"/>
</dbReference>
<comment type="caution">
    <text evidence="1">The sequence shown here is derived from an EMBL/GenBank/DDBJ whole genome shotgun (WGS) entry which is preliminary data.</text>
</comment>
<proteinExistence type="predicted"/>
<accession>A0AA40FAQ8</accession>
<protein>
    <submittedName>
        <fullName evidence="1">Uncharacterized protein</fullName>
    </submittedName>
</protein>
<dbReference type="Proteomes" id="UP001172155">
    <property type="component" value="Unassembled WGS sequence"/>
</dbReference>
<reference evidence="1" key="1">
    <citation type="submission" date="2023-06" db="EMBL/GenBank/DDBJ databases">
        <title>Genome-scale phylogeny and comparative genomics of the fungal order Sordariales.</title>
        <authorList>
            <consortium name="Lawrence Berkeley National Laboratory"/>
            <person name="Hensen N."/>
            <person name="Bonometti L."/>
            <person name="Westerberg I."/>
            <person name="Brannstrom I.O."/>
            <person name="Guillou S."/>
            <person name="Cros-Aarteil S."/>
            <person name="Calhoun S."/>
            <person name="Haridas S."/>
            <person name="Kuo A."/>
            <person name="Mondo S."/>
            <person name="Pangilinan J."/>
            <person name="Riley R."/>
            <person name="LaButti K."/>
            <person name="Andreopoulos B."/>
            <person name="Lipzen A."/>
            <person name="Chen C."/>
            <person name="Yanf M."/>
            <person name="Daum C."/>
            <person name="Ng V."/>
            <person name="Clum A."/>
            <person name="Steindorff A."/>
            <person name="Ohm R."/>
            <person name="Martin F."/>
            <person name="Silar P."/>
            <person name="Natvig D."/>
            <person name="Lalanne C."/>
            <person name="Gautier V."/>
            <person name="Ament-velasquez S.L."/>
            <person name="Kruys A."/>
            <person name="Hutchinson M.I."/>
            <person name="Powell A.J."/>
            <person name="Barry K."/>
            <person name="Miller A.N."/>
            <person name="Grigoriev I.V."/>
            <person name="Debuchy R."/>
            <person name="Gladieux P."/>
            <person name="Thoren M.H."/>
            <person name="Johannesson H."/>
        </authorList>
    </citation>
    <scope>NUCLEOTIDE SEQUENCE</scope>
    <source>
        <strain evidence="1">SMH3187-1</strain>
    </source>
</reference>
<name>A0AA40FAQ8_9PEZI</name>
<gene>
    <name evidence="1" type="ORF">B0T18DRAFT_398965</name>
</gene>
<sequence length="259" mass="30141">MPRQRIWDLEKACQEKPPPYHQHYKDLATPTVVTGRCWFTSFRRSLRRTLGFDTEDFQLTPLWTPVARGHLTNFTISDEISVTLDPLCPTRKVFTRTISVEYHRGHSDSDSYPFLVLRPRDSKSRTEARVQVSVSSVSREWLSSEPPNNFGNLICRDAVVGDDLMPDIEPWLVSCHASNLLRGLDSHTALLKLSKEEEFCLPFLFDENFRRNVLCRERCNSQATCSHMSTKFYELEDSRAKLARYRSSYWLAAEMINRE</sequence>